<dbReference type="Gene3D" id="2.40.33.10">
    <property type="entry name" value="PK beta-barrel domain-like"/>
    <property type="match status" value="1"/>
</dbReference>
<dbReference type="NCBIfam" id="TIGR01064">
    <property type="entry name" value="pyruv_kin"/>
    <property type="match status" value="1"/>
</dbReference>
<keyword evidence="9" id="KW-0460">Magnesium</keyword>
<dbReference type="SUPFAM" id="SSF51621">
    <property type="entry name" value="Phosphoenolpyruvate/pyruvate domain"/>
    <property type="match status" value="1"/>
</dbReference>
<sequence length="474" mass="51600">MRRRTKIICTIGPASNDFDTLNAMYEAGMNVARINMSHATHEDAARTIGWIKTLNRKTKYPVPVLIDTQGPEIRTAKLDHPLVLRKGTEVVLIPELSDYHGPVTSRLEVQFEGLKGAVSAGDTIVLDNGLINLKVSNQIPAAIRCVVLDDGVIGSRKHVNIPGVHINLPSITSKDRDDVKFGLELDVDFIAQSFVRSRDDVAKMRELLNHRNHGVHVVAKIENREGATNIESIAETADGLMVARGDLGIETDIATLPNLQRQLVRSSFKSGRRCIVATHLLESMVEHPIPTRAEVTDVANAIYEGVDAVMLSAETSIGEHPVKAVEQLAEIALASERFPDLGFARELVAQSDKQNIARSALELAARISASGIVVITRRGITADLVTNCGPTDVPIFAFSNLSQVRRRLMLNRGVYAHRTAFSNNPEKTIQTALSVLRQREGLGSEERVVVISDVLAAGPVDAIQLRSVGGVSTE</sequence>
<dbReference type="InterPro" id="IPR011037">
    <property type="entry name" value="Pyrv_Knase-like_insert_dom_sf"/>
</dbReference>
<feature type="domain" description="Pyruvate kinase barrel" evidence="12">
    <location>
        <begin position="3"/>
        <end position="325"/>
    </location>
</feature>
<evidence type="ECO:0000256" key="8">
    <source>
        <dbReference type="ARBA" id="ARBA00022840"/>
    </source>
</evidence>
<dbReference type="Gene3D" id="3.40.1380.20">
    <property type="entry name" value="Pyruvate kinase, C-terminal domain"/>
    <property type="match status" value="1"/>
</dbReference>
<organism evidence="14">
    <name type="scientific">marine metagenome</name>
    <dbReference type="NCBI Taxonomy" id="408172"/>
    <lineage>
        <taxon>unclassified sequences</taxon>
        <taxon>metagenomes</taxon>
        <taxon>ecological metagenomes</taxon>
    </lineage>
</organism>
<dbReference type="SUPFAM" id="SSF52935">
    <property type="entry name" value="PK C-terminal domain-like"/>
    <property type="match status" value="1"/>
</dbReference>
<evidence type="ECO:0000259" key="12">
    <source>
        <dbReference type="Pfam" id="PF00224"/>
    </source>
</evidence>
<dbReference type="GO" id="GO:0016301">
    <property type="term" value="F:kinase activity"/>
    <property type="evidence" value="ECO:0007669"/>
    <property type="project" value="UniProtKB-KW"/>
</dbReference>
<evidence type="ECO:0000256" key="10">
    <source>
        <dbReference type="ARBA" id="ARBA00023152"/>
    </source>
</evidence>
<keyword evidence="8" id="KW-0067">ATP-binding</keyword>
<evidence type="ECO:0000256" key="7">
    <source>
        <dbReference type="ARBA" id="ARBA00022777"/>
    </source>
</evidence>
<keyword evidence="6" id="KW-0547">Nucleotide-binding</keyword>
<dbReference type="Pfam" id="PF02887">
    <property type="entry name" value="PK_C"/>
    <property type="match status" value="1"/>
</dbReference>
<evidence type="ECO:0000256" key="6">
    <source>
        <dbReference type="ARBA" id="ARBA00022741"/>
    </source>
</evidence>
<dbReference type="Pfam" id="PF00224">
    <property type="entry name" value="PK"/>
    <property type="match status" value="1"/>
</dbReference>
<dbReference type="InterPro" id="IPR001697">
    <property type="entry name" value="Pyr_Knase"/>
</dbReference>
<evidence type="ECO:0000256" key="4">
    <source>
        <dbReference type="ARBA" id="ARBA00022679"/>
    </source>
</evidence>
<evidence type="ECO:0000256" key="5">
    <source>
        <dbReference type="ARBA" id="ARBA00022723"/>
    </source>
</evidence>
<keyword evidence="7" id="KW-0418">Kinase</keyword>
<proteinExistence type="inferred from homology"/>
<gene>
    <name evidence="14" type="ORF">METZ01_LOCUS13105</name>
</gene>
<dbReference type="InterPro" id="IPR015813">
    <property type="entry name" value="Pyrv/PenolPyrv_kinase-like_dom"/>
</dbReference>
<name>A0A381P047_9ZZZZ</name>
<dbReference type="UniPathway" id="UPA00109">
    <property type="reaction ID" value="UER00188"/>
</dbReference>
<evidence type="ECO:0000256" key="3">
    <source>
        <dbReference type="ARBA" id="ARBA00012142"/>
    </source>
</evidence>
<dbReference type="PRINTS" id="PR01050">
    <property type="entry name" value="PYRUVTKNASE"/>
</dbReference>
<dbReference type="InterPro" id="IPR015793">
    <property type="entry name" value="Pyrv_Knase_brl"/>
</dbReference>
<dbReference type="GO" id="GO:0005524">
    <property type="term" value="F:ATP binding"/>
    <property type="evidence" value="ECO:0007669"/>
    <property type="project" value="UniProtKB-KW"/>
</dbReference>
<dbReference type="Gene3D" id="3.20.20.60">
    <property type="entry name" value="Phosphoenolpyruvate-binding domains"/>
    <property type="match status" value="1"/>
</dbReference>
<evidence type="ECO:0000256" key="2">
    <source>
        <dbReference type="ARBA" id="ARBA00008663"/>
    </source>
</evidence>
<dbReference type="InterPro" id="IPR015806">
    <property type="entry name" value="Pyrv_Knase_insert_dom_sf"/>
</dbReference>
<dbReference type="NCBIfam" id="NF004491">
    <property type="entry name" value="PRK05826.1"/>
    <property type="match status" value="1"/>
</dbReference>
<feature type="domain" description="Pyruvate kinase C-terminal" evidence="13">
    <location>
        <begin position="355"/>
        <end position="454"/>
    </location>
</feature>
<keyword evidence="5" id="KW-0479">Metal-binding</keyword>
<accession>A0A381P047</accession>
<evidence type="ECO:0000256" key="1">
    <source>
        <dbReference type="ARBA" id="ARBA00004997"/>
    </source>
</evidence>
<dbReference type="PANTHER" id="PTHR11817">
    <property type="entry name" value="PYRUVATE KINASE"/>
    <property type="match status" value="1"/>
</dbReference>
<keyword evidence="11" id="KW-0670">Pyruvate</keyword>
<protein>
    <recommendedName>
        <fullName evidence="3">pyruvate kinase</fullName>
        <ecNumber evidence="3">2.7.1.40</ecNumber>
    </recommendedName>
</protein>
<dbReference type="AlphaFoldDB" id="A0A381P047"/>
<keyword evidence="4" id="KW-0808">Transferase</keyword>
<reference evidence="14" key="1">
    <citation type="submission" date="2018-05" db="EMBL/GenBank/DDBJ databases">
        <authorList>
            <person name="Lanie J.A."/>
            <person name="Ng W.-L."/>
            <person name="Kazmierczak K.M."/>
            <person name="Andrzejewski T.M."/>
            <person name="Davidsen T.M."/>
            <person name="Wayne K.J."/>
            <person name="Tettelin H."/>
            <person name="Glass J.I."/>
            <person name="Rusch D."/>
            <person name="Podicherti R."/>
            <person name="Tsui H.-C.T."/>
            <person name="Winkler M.E."/>
        </authorList>
    </citation>
    <scope>NUCLEOTIDE SEQUENCE</scope>
</reference>
<dbReference type="GO" id="GO:0000287">
    <property type="term" value="F:magnesium ion binding"/>
    <property type="evidence" value="ECO:0007669"/>
    <property type="project" value="InterPro"/>
</dbReference>
<comment type="similarity">
    <text evidence="2">Belongs to the pyruvate kinase family.</text>
</comment>
<evidence type="ECO:0000256" key="9">
    <source>
        <dbReference type="ARBA" id="ARBA00022842"/>
    </source>
</evidence>
<dbReference type="EMBL" id="UINC01000730">
    <property type="protein sequence ID" value="SUZ60251.1"/>
    <property type="molecule type" value="Genomic_DNA"/>
</dbReference>
<dbReference type="GO" id="GO:0030955">
    <property type="term" value="F:potassium ion binding"/>
    <property type="evidence" value="ECO:0007669"/>
    <property type="project" value="InterPro"/>
</dbReference>
<keyword evidence="10" id="KW-0324">Glycolysis</keyword>
<dbReference type="SUPFAM" id="SSF50800">
    <property type="entry name" value="PK beta-barrel domain-like"/>
    <property type="match status" value="1"/>
</dbReference>
<evidence type="ECO:0000256" key="11">
    <source>
        <dbReference type="ARBA" id="ARBA00023317"/>
    </source>
</evidence>
<dbReference type="GO" id="GO:0004743">
    <property type="term" value="F:pyruvate kinase activity"/>
    <property type="evidence" value="ECO:0007669"/>
    <property type="project" value="UniProtKB-EC"/>
</dbReference>
<dbReference type="InterPro" id="IPR040442">
    <property type="entry name" value="Pyrv_kinase-like_dom_sf"/>
</dbReference>
<dbReference type="InterPro" id="IPR036918">
    <property type="entry name" value="Pyrv_Knase_C_sf"/>
</dbReference>
<evidence type="ECO:0000259" key="13">
    <source>
        <dbReference type="Pfam" id="PF02887"/>
    </source>
</evidence>
<dbReference type="InterPro" id="IPR015795">
    <property type="entry name" value="Pyrv_Knase_C"/>
</dbReference>
<evidence type="ECO:0000313" key="14">
    <source>
        <dbReference type="EMBL" id="SUZ60251.1"/>
    </source>
</evidence>
<comment type="pathway">
    <text evidence="1">Carbohydrate degradation; glycolysis; pyruvate from D-glyceraldehyde 3-phosphate: step 5/5.</text>
</comment>
<dbReference type="EC" id="2.7.1.40" evidence="3"/>